<protein>
    <submittedName>
        <fullName evidence="6">ABC transporter ATP-binding protein</fullName>
    </submittedName>
</protein>
<dbReference type="PROSITE" id="PS50893">
    <property type="entry name" value="ABC_TRANSPORTER_2"/>
    <property type="match status" value="2"/>
</dbReference>
<evidence type="ECO:0000256" key="4">
    <source>
        <dbReference type="ARBA" id="ARBA00022840"/>
    </source>
</evidence>
<evidence type="ECO:0000256" key="1">
    <source>
        <dbReference type="ARBA" id="ARBA00005417"/>
    </source>
</evidence>
<keyword evidence="4 6" id="KW-0067">ATP-binding</keyword>
<dbReference type="RefSeq" id="WP_132332496.1">
    <property type="nucleotide sequence ID" value="NZ_SMJZ01000034.1"/>
</dbReference>
<reference evidence="6 7" key="1">
    <citation type="submission" date="2019-02" db="EMBL/GenBank/DDBJ databases">
        <title>Draft genome sequences of novel Actinobacteria.</title>
        <authorList>
            <person name="Sahin N."/>
            <person name="Ay H."/>
            <person name="Saygin H."/>
        </authorList>
    </citation>
    <scope>NUCLEOTIDE SEQUENCE [LARGE SCALE GENOMIC DNA]</scope>
    <source>
        <strain evidence="6 7">KC201</strain>
    </source>
</reference>
<dbReference type="InterPro" id="IPR027417">
    <property type="entry name" value="P-loop_NTPase"/>
</dbReference>
<dbReference type="GO" id="GO:0043190">
    <property type="term" value="C:ATP-binding cassette (ABC) transporter complex"/>
    <property type="evidence" value="ECO:0007669"/>
    <property type="project" value="TreeGrafter"/>
</dbReference>
<dbReference type="Gene3D" id="3.40.50.300">
    <property type="entry name" value="P-loop containing nucleotide triphosphate hydrolases"/>
    <property type="match status" value="2"/>
</dbReference>
<evidence type="ECO:0000313" key="7">
    <source>
        <dbReference type="Proteomes" id="UP000295157"/>
    </source>
</evidence>
<dbReference type="InterPro" id="IPR017871">
    <property type="entry name" value="ABC_transporter-like_CS"/>
</dbReference>
<keyword evidence="3" id="KW-0547">Nucleotide-binding</keyword>
<dbReference type="InterPro" id="IPR003439">
    <property type="entry name" value="ABC_transporter-like_ATP-bd"/>
</dbReference>
<proteinExistence type="inferred from homology"/>
<comment type="similarity">
    <text evidence="1">Belongs to the ABC transporter superfamily.</text>
</comment>
<dbReference type="Pfam" id="PF00005">
    <property type="entry name" value="ABC_tran"/>
    <property type="match status" value="2"/>
</dbReference>
<keyword evidence="7" id="KW-1185">Reference proteome</keyword>
<accession>A0A4R4NK71</accession>
<evidence type="ECO:0000259" key="5">
    <source>
        <dbReference type="PROSITE" id="PS50893"/>
    </source>
</evidence>
<dbReference type="SMART" id="SM00382">
    <property type="entry name" value="AAA"/>
    <property type="match status" value="2"/>
</dbReference>
<sequence length="575" mass="61316">MTLIEAEGVAVRYDTSDGWVGGGLDLDVSVGEVVLLLGPSGCGKSTFALTLNGLVPHSVPAELRGRVRVAGRDTAHHPPGRLCDVVGMVFQDPDAQIVCATLLDEVCFGLENLLTPRAEIEPRAMAVLAEVGLADTSEPALRDPTRLSGGERQKLALACALATRPSVLVLDEPTANLDPRSTRDFYHLLGRVAEHGTSVILIEHDLDDAVAIADRVVVLDAEGKVRLRGTPAEVLAGHADELDALGVYGPTAVQAARRLGLYGDAPRDAPLTLEGLASVLREEPVTDLSRGQVDERDAQSSPTEIMATTLVEVDDLTVRLGGADVLRRVSLSVARGAYLAVIGLNGAGKSTLAGCLTGVLRPPPGRVRIDGADISRLSARELSDRVGYVFQNPEHQFVTGSVAEELAHGLFVRGLPGDEVTERVALMLERFDLARYKDVNPFMLSHGEKRRLSVATALIYGPELLVLDEPTFGQDRARAGELLSLLDALHAAGTTVIIVSHDLQLVAEHATHVAVLADGELLAHAPVEGVLRDDALLERAGLLPPPVRRLATAVAPGRPRWETVFRLTDLSPRLR</sequence>
<feature type="domain" description="ABC transporter" evidence="5">
    <location>
        <begin position="311"/>
        <end position="543"/>
    </location>
</feature>
<dbReference type="GO" id="GO:0042626">
    <property type="term" value="F:ATPase-coupled transmembrane transporter activity"/>
    <property type="evidence" value="ECO:0007669"/>
    <property type="project" value="TreeGrafter"/>
</dbReference>
<dbReference type="CDD" id="cd03225">
    <property type="entry name" value="ABC_cobalt_CbiO_domain1"/>
    <property type="match status" value="2"/>
</dbReference>
<name>A0A4R4NK71_9ACTN</name>
<dbReference type="AlphaFoldDB" id="A0A4R4NK71"/>
<keyword evidence="2" id="KW-0813">Transport</keyword>
<dbReference type="GO" id="GO:0016887">
    <property type="term" value="F:ATP hydrolysis activity"/>
    <property type="evidence" value="ECO:0007669"/>
    <property type="project" value="InterPro"/>
</dbReference>
<dbReference type="EMBL" id="SMJZ01000034">
    <property type="protein sequence ID" value="TDC07917.1"/>
    <property type="molecule type" value="Genomic_DNA"/>
</dbReference>
<gene>
    <name evidence="6" type="ORF">E1267_11885</name>
</gene>
<evidence type="ECO:0000256" key="3">
    <source>
        <dbReference type="ARBA" id="ARBA00022741"/>
    </source>
</evidence>
<dbReference type="InterPro" id="IPR003593">
    <property type="entry name" value="AAA+_ATPase"/>
</dbReference>
<dbReference type="InterPro" id="IPR050095">
    <property type="entry name" value="ECF_ABC_transporter_ATP-bd"/>
</dbReference>
<dbReference type="PANTHER" id="PTHR43553">
    <property type="entry name" value="HEAVY METAL TRANSPORTER"/>
    <property type="match status" value="1"/>
</dbReference>
<feature type="domain" description="ABC transporter" evidence="5">
    <location>
        <begin position="4"/>
        <end position="247"/>
    </location>
</feature>
<dbReference type="Proteomes" id="UP000295157">
    <property type="component" value="Unassembled WGS sequence"/>
</dbReference>
<evidence type="ECO:0000256" key="2">
    <source>
        <dbReference type="ARBA" id="ARBA00022448"/>
    </source>
</evidence>
<dbReference type="SUPFAM" id="SSF52540">
    <property type="entry name" value="P-loop containing nucleoside triphosphate hydrolases"/>
    <property type="match status" value="2"/>
</dbReference>
<dbReference type="OrthoDB" id="501320at2"/>
<evidence type="ECO:0000313" key="6">
    <source>
        <dbReference type="EMBL" id="TDC07917.1"/>
    </source>
</evidence>
<dbReference type="InterPro" id="IPR015856">
    <property type="entry name" value="ABC_transpr_CbiO/EcfA_su"/>
</dbReference>
<dbReference type="PROSITE" id="PS00211">
    <property type="entry name" value="ABC_TRANSPORTER_1"/>
    <property type="match status" value="2"/>
</dbReference>
<dbReference type="PANTHER" id="PTHR43553:SF24">
    <property type="entry name" value="ENERGY-COUPLING FACTOR TRANSPORTER ATP-BINDING PROTEIN ECFA1"/>
    <property type="match status" value="1"/>
</dbReference>
<organism evidence="6 7">
    <name type="scientific">Nonomuraea longispora</name>
    <dbReference type="NCBI Taxonomy" id="1848320"/>
    <lineage>
        <taxon>Bacteria</taxon>
        <taxon>Bacillati</taxon>
        <taxon>Actinomycetota</taxon>
        <taxon>Actinomycetes</taxon>
        <taxon>Streptosporangiales</taxon>
        <taxon>Streptosporangiaceae</taxon>
        <taxon>Nonomuraea</taxon>
    </lineage>
</organism>
<dbReference type="GO" id="GO:0005524">
    <property type="term" value="F:ATP binding"/>
    <property type="evidence" value="ECO:0007669"/>
    <property type="project" value="UniProtKB-KW"/>
</dbReference>
<comment type="caution">
    <text evidence="6">The sequence shown here is derived from an EMBL/GenBank/DDBJ whole genome shotgun (WGS) entry which is preliminary data.</text>
</comment>